<protein>
    <recommendedName>
        <fullName evidence="1">glutathione-specific gamma-glutamylcyclotransferase</fullName>
        <ecNumber evidence="1">4.3.2.7</ecNumber>
    </recommendedName>
</protein>
<dbReference type="InterPro" id="IPR013024">
    <property type="entry name" value="GGCT-like"/>
</dbReference>
<gene>
    <name evidence="3" type="ORF">I5731_05165</name>
</gene>
<sequence>MDGPLYVFGYGSLMWRPGFRFGRVRPGLLRGARRALCVFSWVHRGTEAEPGLVLGLDRGGACRGLVFEVAAEDRSEVIAYLREREQVTGVYVEAVRPVRVVDPVEGVSVVPALTYLVDRRHPQYAGALDIETQAALVRRGVGISGDNPDYVLSTLAHLRDLGIHDPQLEAVAARLGDPATAPVRPV</sequence>
<comment type="caution">
    <text evidence="3">The sequence shown here is derived from an EMBL/GenBank/DDBJ whole genome shotgun (WGS) entry which is preliminary data.</text>
</comment>
<dbReference type="CDD" id="cd06661">
    <property type="entry name" value="GGCT_like"/>
    <property type="match status" value="1"/>
</dbReference>
<organism evidence="3 4">
    <name type="scientific">Methylobrevis albus</name>
    <dbReference type="NCBI Taxonomy" id="2793297"/>
    <lineage>
        <taxon>Bacteria</taxon>
        <taxon>Pseudomonadati</taxon>
        <taxon>Pseudomonadota</taxon>
        <taxon>Alphaproteobacteria</taxon>
        <taxon>Hyphomicrobiales</taxon>
        <taxon>Pleomorphomonadaceae</taxon>
        <taxon>Methylobrevis</taxon>
    </lineage>
</organism>
<dbReference type="PANTHER" id="PTHR12192">
    <property type="entry name" value="CATION TRANSPORT PROTEIN CHAC-RELATED"/>
    <property type="match status" value="1"/>
</dbReference>
<dbReference type="GO" id="GO:0006751">
    <property type="term" value="P:glutathione catabolic process"/>
    <property type="evidence" value="ECO:0007669"/>
    <property type="project" value="InterPro"/>
</dbReference>
<reference evidence="3" key="1">
    <citation type="submission" date="2020-12" db="EMBL/GenBank/DDBJ databases">
        <title>Methylobrevis albus sp. nov., isolated from fresh water lack sediment.</title>
        <authorList>
            <person name="Zou Q."/>
        </authorList>
    </citation>
    <scope>NUCLEOTIDE SEQUENCE</scope>
    <source>
        <strain evidence="3">L22</strain>
    </source>
</reference>
<dbReference type="AlphaFoldDB" id="A0A931MWJ9"/>
<evidence type="ECO:0000313" key="4">
    <source>
        <dbReference type="Proteomes" id="UP000631694"/>
    </source>
</evidence>
<accession>A0A931MWJ9</accession>
<evidence type="ECO:0000256" key="2">
    <source>
        <dbReference type="ARBA" id="ARBA00023239"/>
    </source>
</evidence>
<dbReference type="InterPro" id="IPR006840">
    <property type="entry name" value="ChaC"/>
</dbReference>
<dbReference type="EC" id="4.3.2.7" evidence="1"/>
<dbReference type="PANTHER" id="PTHR12192:SF2">
    <property type="entry name" value="GLUTATHIONE-SPECIFIC GAMMA-GLUTAMYLCYCLOTRANSFERASE 2"/>
    <property type="match status" value="1"/>
</dbReference>
<dbReference type="InterPro" id="IPR036568">
    <property type="entry name" value="GGCT-like_sf"/>
</dbReference>
<evidence type="ECO:0000256" key="1">
    <source>
        <dbReference type="ARBA" id="ARBA00012344"/>
    </source>
</evidence>
<name>A0A931MWJ9_9HYPH</name>
<keyword evidence="2" id="KW-0456">Lyase</keyword>
<dbReference type="EMBL" id="JADZLT010000042">
    <property type="protein sequence ID" value="MBH0237203.1"/>
    <property type="molecule type" value="Genomic_DNA"/>
</dbReference>
<dbReference type="RefSeq" id="WP_197310305.1">
    <property type="nucleotide sequence ID" value="NZ_JADZLT010000042.1"/>
</dbReference>
<dbReference type="Proteomes" id="UP000631694">
    <property type="component" value="Unassembled WGS sequence"/>
</dbReference>
<dbReference type="SUPFAM" id="SSF110857">
    <property type="entry name" value="Gamma-glutamyl cyclotransferase-like"/>
    <property type="match status" value="1"/>
</dbReference>
<dbReference type="Gene3D" id="3.10.490.10">
    <property type="entry name" value="Gamma-glutamyl cyclotransferase-like"/>
    <property type="match status" value="1"/>
</dbReference>
<evidence type="ECO:0000313" key="3">
    <source>
        <dbReference type="EMBL" id="MBH0237203.1"/>
    </source>
</evidence>
<proteinExistence type="predicted"/>
<dbReference type="GO" id="GO:0005737">
    <property type="term" value="C:cytoplasm"/>
    <property type="evidence" value="ECO:0007669"/>
    <property type="project" value="TreeGrafter"/>
</dbReference>
<keyword evidence="4" id="KW-1185">Reference proteome</keyword>
<dbReference type="GO" id="GO:0061928">
    <property type="term" value="F:glutathione specific gamma-glutamylcyclotransferase activity"/>
    <property type="evidence" value="ECO:0007669"/>
    <property type="project" value="UniProtKB-EC"/>
</dbReference>
<dbReference type="Pfam" id="PF04752">
    <property type="entry name" value="ChaC"/>
    <property type="match status" value="1"/>
</dbReference>